<proteinExistence type="predicted"/>
<name>Q2HAN1_CHAGB</name>
<dbReference type="OrthoDB" id="4708870at2759"/>
<dbReference type="RefSeq" id="XP_001229239.1">
    <property type="nucleotide sequence ID" value="XM_001229238.1"/>
</dbReference>
<dbReference type="VEuPathDB" id="FungiDB:CHGG_02723"/>
<dbReference type="eggNOG" id="ENOG502S1AX">
    <property type="taxonomic scope" value="Eukaryota"/>
</dbReference>
<dbReference type="OMA" id="LFEWTRF"/>
<reference evidence="2" key="1">
    <citation type="journal article" date="2015" name="Genome Announc.">
        <title>Draft genome sequence of the cellulolytic fungus Chaetomium globosum.</title>
        <authorList>
            <person name="Cuomo C.A."/>
            <person name="Untereiner W.A."/>
            <person name="Ma L.-J."/>
            <person name="Grabherr M."/>
            <person name="Birren B.W."/>
        </authorList>
    </citation>
    <scope>NUCLEOTIDE SEQUENCE [LARGE SCALE GENOMIC DNA]</scope>
    <source>
        <strain evidence="2">ATCC 6205 / CBS 148.51 / DSM 1962 / NBRC 6347 / NRRL 1970</strain>
    </source>
</reference>
<dbReference type="Proteomes" id="UP000001056">
    <property type="component" value="Unassembled WGS sequence"/>
</dbReference>
<accession>Q2HAN1</accession>
<sequence length="452" mass="51080">MGGSAFSSVPDPPYTPRMPPVVYQRAVSECSAALRKLFVCVATPIEGPEKKDHGDVDILVALDRRLVFPQTPDDSIPREPKDLMKDVEHNLCAQYSIIHPPGTGTSAHLAIPWPSDMDEHTITPEETPGAGGTAGTLYESKPKYIQVDIRICQSVDELYWSLYKHAHGDIWNLLGSTIRPFGLTVDEKALWLRIPEIEEFDRKQSRVCLTEDPVEILHFLGMRVEGFWDKPFGSVDALFDYATTCRLFYVRDTPDGDAGGDADEAGVIGGEAGRRKLKSNDRRRMKGRPIYRRWINEFIPGLRAEGKFVRENSGTSIEEMRALVRDQAFDRFLVEVEYTRRLREWQQKRNGEQMKSLIKELVPSTMEPQRRACVVGTLKKIIVENDTSFGFDSFGLRGPDGLFDAGLVRSFIQDNLIEVGEIGWARQQQRAQESMRLKAASRDTGKGMEESR</sequence>
<evidence type="ECO:0000313" key="1">
    <source>
        <dbReference type="EMBL" id="EAQ90788.1"/>
    </source>
</evidence>
<dbReference type="HOGENOM" id="CLU_032494_1_0_1"/>
<dbReference type="EMBL" id="CH408030">
    <property type="protein sequence ID" value="EAQ90788.1"/>
    <property type="molecule type" value="Genomic_DNA"/>
</dbReference>
<keyword evidence="2" id="KW-1185">Reference proteome</keyword>
<organism evidence="1 2">
    <name type="scientific">Chaetomium globosum (strain ATCC 6205 / CBS 148.51 / DSM 1962 / NBRC 6347 / NRRL 1970)</name>
    <name type="common">Soil fungus</name>
    <dbReference type="NCBI Taxonomy" id="306901"/>
    <lineage>
        <taxon>Eukaryota</taxon>
        <taxon>Fungi</taxon>
        <taxon>Dikarya</taxon>
        <taxon>Ascomycota</taxon>
        <taxon>Pezizomycotina</taxon>
        <taxon>Sordariomycetes</taxon>
        <taxon>Sordariomycetidae</taxon>
        <taxon>Sordariales</taxon>
        <taxon>Chaetomiaceae</taxon>
        <taxon>Chaetomium</taxon>
    </lineage>
</organism>
<evidence type="ECO:0000313" key="2">
    <source>
        <dbReference type="Proteomes" id="UP000001056"/>
    </source>
</evidence>
<dbReference type="AlphaFoldDB" id="Q2HAN1"/>
<dbReference type="InParanoid" id="Q2HAN1"/>
<gene>
    <name evidence="1" type="ORF">CHGG_02723</name>
</gene>
<protein>
    <submittedName>
        <fullName evidence="1">Uncharacterized protein</fullName>
    </submittedName>
</protein>
<dbReference type="GeneID" id="4389414"/>